<dbReference type="PANTHER" id="PTHR10316:SF10">
    <property type="entry name" value="MEMBRANE-ASSOCIATED GUANYLATE KINASE, WW AND PDZ DOMAIN-CONTAINING PROTEIN 3"/>
    <property type="match status" value="1"/>
</dbReference>
<dbReference type="PROSITE" id="PS50106">
    <property type="entry name" value="PDZ"/>
    <property type="match status" value="5"/>
</dbReference>
<dbReference type="InterPro" id="IPR027417">
    <property type="entry name" value="P-loop_NTPase"/>
</dbReference>
<evidence type="ECO:0000313" key="10">
    <source>
        <dbReference type="Ensembl" id="ENSPCOP00000014209.1"/>
    </source>
</evidence>
<dbReference type="FunFam" id="2.30.42.10:FF:000131">
    <property type="entry name" value="membrane-associated guanylate kinase, WW and PDZ domain-containing protein 3 isoform X1"/>
    <property type="match status" value="1"/>
</dbReference>
<dbReference type="CDD" id="cd06733">
    <property type="entry name" value="PDZ3_MAGI-1_3-like"/>
    <property type="match status" value="1"/>
</dbReference>
<evidence type="ECO:0000256" key="5">
    <source>
        <dbReference type="ARBA" id="ARBA00033438"/>
    </source>
</evidence>
<feature type="domain" description="PDZ" evidence="9">
    <location>
        <begin position="276"/>
        <end position="344"/>
    </location>
</feature>
<dbReference type="FunFam" id="2.30.42.10:FF:000005">
    <property type="entry name" value="Membrane associated guanylate kinase, WW and PDZ domain containing 1"/>
    <property type="match status" value="1"/>
</dbReference>
<dbReference type="SUPFAM" id="SSF52540">
    <property type="entry name" value="P-loop containing nucleoside triphosphate hydrolases"/>
    <property type="match status" value="1"/>
</dbReference>
<feature type="compositionally biased region" description="Acidic residues" evidence="6">
    <location>
        <begin position="116"/>
        <end position="125"/>
    </location>
</feature>
<dbReference type="GO" id="GO:0005737">
    <property type="term" value="C:cytoplasm"/>
    <property type="evidence" value="ECO:0007669"/>
    <property type="project" value="TreeGrafter"/>
</dbReference>
<keyword evidence="3" id="KW-1003">Cell membrane</keyword>
<sequence>QFVLRDLKALYNLLFFFSFSFFSLGTTRAPRDGEVPGVDYNFISVEQFKALEESGALLESGTYDGNFYGTPKPPAEPSPFQPDPVDQVLFDNDFDTESQRKRTTSVSKMERMDSSLPEEEEDEDKEALNGSGNIGLQLSITVKSMDHLDSNPDFAVYYHNTKTTTWLDPRLCKKAKAPEDCEDGGKDPQYGTYYVEVFSLFCFICFGGWHFNLGSLSACFSIFYSHLNQKTQFENPVEEAKRKKQLGQSEIGSSKPDVEKSHFTRDPSQLKGVLVRASLKKSTMGFGFTIIGGDRPDEFLQVKNVLKDGPAAQDGKIAPGDVIVDINGNCVLGHTHADVVQMFQLVPVNQYVNLTLCRGYPLPDDSEDPVVDIVAATPVINGQSLTKGETCINNQDFKPGAMVLDQNGKSGHTLTSDRLNGPSDLSEQRASMASSGSSQPELVTIPLIKGPKGFGFAIADSPTGQKVKMILDSQWCQGLQKGDIIKEIYHQNVQNLTHLQVVEVLKQFPVGADVPLLILRGGPPSPTKTAKMKTDKKENSGSLEAINEPIPQPMPFPPSIIRSGSPKLDPSEVYLKSKTLYEDKPPNTKDLDVFLRKQESGFGFRVLGGDGPDQSIYIGAIIPLGAAEKDGRLRAADELMCIDGIPVKGKSHKQVLDLMTTAARNGHVLLTVRRKIFYGEKQPEDDGSQAFISTQNGSPRLNRADVPARPAPQEAYDVVLQRKENEGFGFVILTSKSKPPPGVIPHKIGRVIEGSPADRCGKLKVGDHISAVNGQSIIELSHDNIVQLIKDAGVTVTLTVIAEEEHHGPPSGTNSARQSPALQHRPMGQSQANHIPGDRSVLEGEIGKDVSTSYRHSWSDHKHLAQPDTAVISVVGSRHTQTDILSCYVGDQIVEINGEPTQGITHTRAIELIQAGGNKVLLLLRPGTGLIPDHGLAPSGLCSYVKPEQH</sequence>
<accession>A0A2K6FJN5</accession>
<dbReference type="InterPro" id="IPR001478">
    <property type="entry name" value="PDZ"/>
</dbReference>
<dbReference type="FunFam" id="2.30.42.10:FF:000012">
    <property type="entry name" value="Membrane associated guanylate kinase, WW and PDZ domain containing 1"/>
    <property type="match status" value="1"/>
</dbReference>
<dbReference type="FunFam" id="2.30.42.10:FF:000006">
    <property type="entry name" value="Membrane associated guanylate kinase, WW and PDZ domain containing 1"/>
    <property type="match status" value="1"/>
</dbReference>
<dbReference type="AlphaFoldDB" id="A0A2K6FJN5"/>
<feature type="region of interest" description="Disordered" evidence="6">
    <location>
        <begin position="684"/>
        <end position="708"/>
    </location>
</feature>
<dbReference type="Proteomes" id="UP000233160">
    <property type="component" value="Unassembled WGS sequence"/>
</dbReference>
<dbReference type="CDD" id="cd06734">
    <property type="entry name" value="PDZ4_MAGI-1_3-like"/>
    <property type="match status" value="1"/>
</dbReference>
<dbReference type="SMART" id="SM00072">
    <property type="entry name" value="GuKc"/>
    <property type="match status" value="1"/>
</dbReference>
<dbReference type="InterPro" id="IPR036034">
    <property type="entry name" value="PDZ_sf"/>
</dbReference>
<dbReference type="Gene3D" id="2.30.42.10">
    <property type="match status" value="5"/>
</dbReference>
<protein>
    <recommendedName>
        <fullName evidence="2">Membrane-associated guanylate kinase, WW and PDZ domain-containing protein 3</fullName>
    </recommendedName>
    <alternativeName>
        <fullName evidence="5">Membrane-associated guanylate kinase inverted 3</fullName>
    </alternativeName>
</protein>
<feature type="domain" description="PDZ" evidence="9">
    <location>
        <begin position="889"/>
        <end position="928"/>
    </location>
</feature>
<dbReference type="GO" id="GO:0005911">
    <property type="term" value="C:cell-cell junction"/>
    <property type="evidence" value="ECO:0007669"/>
    <property type="project" value="TreeGrafter"/>
</dbReference>
<dbReference type="InterPro" id="IPR020590">
    <property type="entry name" value="Guanylate_kinase_CS"/>
</dbReference>
<evidence type="ECO:0000256" key="7">
    <source>
        <dbReference type="SAM" id="SignalP"/>
    </source>
</evidence>
<evidence type="ECO:0000259" key="9">
    <source>
        <dbReference type="PROSITE" id="PS50106"/>
    </source>
</evidence>
<feature type="domain" description="Guanylate kinase-like" evidence="8">
    <location>
        <begin position="1"/>
        <end position="70"/>
    </location>
</feature>
<evidence type="ECO:0000256" key="4">
    <source>
        <dbReference type="ARBA" id="ARBA00023136"/>
    </source>
</evidence>
<dbReference type="GO" id="GO:0005886">
    <property type="term" value="C:plasma membrane"/>
    <property type="evidence" value="ECO:0007669"/>
    <property type="project" value="UniProtKB-SubCell"/>
</dbReference>
<feature type="compositionally biased region" description="Polar residues" evidence="6">
    <location>
        <begin position="690"/>
        <end position="699"/>
    </location>
</feature>
<dbReference type="GeneTree" id="ENSGT00940000156496"/>
<dbReference type="OMA" id="PEAKYQG"/>
<feature type="domain" description="PDZ" evidence="9">
    <location>
        <begin position="592"/>
        <end position="674"/>
    </location>
</feature>
<evidence type="ECO:0000259" key="8">
    <source>
        <dbReference type="PROSITE" id="PS50052"/>
    </source>
</evidence>
<comment type="subcellular location">
    <subcellularLocation>
        <location evidence="1">Cell membrane</location>
        <topology evidence="1">Peripheral membrane protein</topology>
    </subcellularLocation>
</comment>
<keyword evidence="11" id="KW-1185">Reference proteome</keyword>
<evidence type="ECO:0000256" key="6">
    <source>
        <dbReference type="SAM" id="MobiDB-lite"/>
    </source>
</evidence>
<reference evidence="10" key="2">
    <citation type="submission" date="2025-09" db="UniProtKB">
        <authorList>
            <consortium name="Ensembl"/>
        </authorList>
    </citation>
    <scope>IDENTIFICATION</scope>
</reference>
<feature type="chain" id="PRO_5014465143" description="Membrane-associated guanylate kinase, WW and PDZ domain-containing protein 3" evidence="7">
    <location>
        <begin position="26"/>
        <end position="950"/>
    </location>
</feature>
<evidence type="ECO:0000256" key="2">
    <source>
        <dbReference type="ARBA" id="ARBA00016171"/>
    </source>
</evidence>
<feature type="compositionally biased region" description="Pro residues" evidence="6">
    <location>
        <begin position="71"/>
        <end position="82"/>
    </location>
</feature>
<dbReference type="InterPro" id="IPR001202">
    <property type="entry name" value="WW_dom"/>
</dbReference>
<dbReference type="PANTHER" id="PTHR10316">
    <property type="entry name" value="MEMBRANE ASSOCIATED GUANYLATE KINASE-RELATED"/>
    <property type="match status" value="1"/>
</dbReference>
<dbReference type="Pfam" id="PF00625">
    <property type="entry name" value="Guanylate_kin"/>
    <property type="match status" value="1"/>
</dbReference>
<keyword evidence="4" id="KW-0472">Membrane</keyword>
<dbReference type="FunFam" id="3.30.63.10:FF:000003">
    <property type="entry name" value="Membrane-associated guanylate kinase, WW and PDZ domain-containing protein 3 isoform 1"/>
    <property type="match status" value="1"/>
</dbReference>
<evidence type="ECO:0000256" key="1">
    <source>
        <dbReference type="ARBA" id="ARBA00004202"/>
    </source>
</evidence>
<dbReference type="PROSITE" id="PS00856">
    <property type="entry name" value="GUANYLATE_KINASE_1"/>
    <property type="match status" value="1"/>
</dbReference>
<feature type="region of interest" description="Disordered" evidence="6">
    <location>
        <begin position="238"/>
        <end position="264"/>
    </location>
</feature>
<dbReference type="SMART" id="SM00228">
    <property type="entry name" value="PDZ"/>
    <property type="match status" value="5"/>
</dbReference>
<feature type="compositionally biased region" description="Polar residues" evidence="6">
    <location>
        <begin position="407"/>
        <end position="438"/>
    </location>
</feature>
<evidence type="ECO:0000256" key="3">
    <source>
        <dbReference type="ARBA" id="ARBA00022475"/>
    </source>
</evidence>
<dbReference type="InterPro" id="IPR008145">
    <property type="entry name" value="GK/Ca_channel_bsu"/>
</dbReference>
<keyword evidence="7" id="KW-0732">Signal</keyword>
<feature type="signal peptide" evidence="7">
    <location>
        <begin position="1"/>
        <end position="25"/>
    </location>
</feature>
<feature type="domain" description="PDZ" evidence="9">
    <location>
        <begin position="444"/>
        <end position="507"/>
    </location>
</feature>
<feature type="region of interest" description="Disordered" evidence="6">
    <location>
        <begin position="62"/>
        <end position="130"/>
    </location>
</feature>
<name>A0A2K6FJN5_PROCO</name>
<dbReference type="CDD" id="cd00201">
    <property type="entry name" value="WW"/>
    <property type="match status" value="1"/>
</dbReference>
<dbReference type="SUPFAM" id="SSF50156">
    <property type="entry name" value="PDZ domain-like"/>
    <property type="match status" value="5"/>
</dbReference>
<evidence type="ECO:0000313" key="11">
    <source>
        <dbReference type="Proteomes" id="UP000233160"/>
    </source>
</evidence>
<feature type="region of interest" description="Disordered" evidence="6">
    <location>
        <begin position="405"/>
        <end position="438"/>
    </location>
</feature>
<dbReference type="Ensembl" id="ENSPCOT00000024816.1">
    <property type="protein sequence ID" value="ENSPCOP00000014209.1"/>
    <property type="gene ID" value="ENSPCOG00000018778.1"/>
</dbReference>
<reference evidence="10" key="1">
    <citation type="submission" date="2025-08" db="UniProtKB">
        <authorList>
            <consortium name="Ensembl"/>
        </authorList>
    </citation>
    <scope>IDENTIFICATION</scope>
</reference>
<feature type="domain" description="PDZ" evidence="9">
    <location>
        <begin position="717"/>
        <end position="804"/>
    </location>
</feature>
<dbReference type="Gene3D" id="3.30.63.10">
    <property type="entry name" value="Guanylate Kinase phosphate binding domain"/>
    <property type="match status" value="1"/>
</dbReference>
<dbReference type="CDD" id="cd06731">
    <property type="entry name" value="PDZ1_MAGI-1_3-like"/>
    <property type="match status" value="1"/>
</dbReference>
<dbReference type="Pfam" id="PF00595">
    <property type="entry name" value="PDZ"/>
    <property type="match status" value="4"/>
</dbReference>
<gene>
    <name evidence="10" type="primary">MAGI3</name>
</gene>
<feature type="compositionally biased region" description="Polar residues" evidence="6">
    <location>
        <begin position="811"/>
        <end position="821"/>
    </location>
</feature>
<dbReference type="Gene3D" id="2.20.70.10">
    <property type="match status" value="1"/>
</dbReference>
<proteinExistence type="predicted"/>
<dbReference type="CDD" id="cd06732">
    <property type="entry name" value="PDZ2_MAGI-1_3-like"/>
    <property type="match status" value="1"/>
</dbReference>
<dbReference type="GO" id="GO:0007165">
    <property type="term" value="P:signal transduction"/>
    <property type="evidence" value="ECO:0007669"/>
    <property type="project" value="TreeGrafter"/>
</dbReference>
<dbReference type="PROSITE" id="PS50052">
    <property type="entry name" value="GUANYLATE_KINASE_2"/>
    <property type="match status" value="1"/>
</dbReference>
<feature type="region of interest" description="Disordered" evidence="6">
    <location>
        <begin position="805"/>
        <end position="839"/>
    </location>
</feature>
<organism evidence="10 11">
    <name type="scientific">Propithecus coquereli</name>
    <name type="common">Coquerel's sifaka</name>
    <name type="synonym">Propithecus verreauxi coquereli</name>
    <dbReference type="NCBI Taxonomy" id="379532"/>
    <lineage>
        <taxon>Eukaryota</taxon>
        <taxon>Metazoa</taxon>
        <taxon>Chordata</taxon>
        <taxon>Craniata</taxon>
        <taxon>Vertebrata</taxon>
        <taxon>Euteleostomi</taxon>
        <taxon>Mammalia</taxon>
        <taxon>Eutheria</taxon>
        <taxon>Euarchontoglires</taxon>
        <taxon>Primates</taxon>
        <taxon>Strepsirrhini</taxon>
        <taxon>Lemuriformes</taxon>
        <taxon>Indriidae</taxon>
        <taxon>Propithecus</taxon>
    </lineage>
</organism>
<dbReference type="InterPro" id="IPR008144">
    <property type="entry name" value="Guanylate_kin-like_dom"/>
</dbReference>